<dbReference type="Proteomes" id="UP000681720">
    <property type="component" value="Unassembled WGS sequence"/>
</dbReference>
<name>A0A8S3K1P0_9BILA</name>
<dbReference type="EMBL" id="CAJOBJ010377459">
    <property type="protein sequence ID" value="CAF5226101.1"/>
    <property type="molecule type" value="Genomic_DNA"/>
</dbReference>
<dbReference type="AlphaFoldDB" id="A0A8S3K1P0"/>
<feature type="non-terminal residue" evidence="1">
    <location>
        <position position="1"/>
    </location>
</feature>
<protein>
    <submittedName>
        <fullName evidence="1">Uncharacterized protein</fullName>
    </submittedName>
</protein>
<evidence type="ECO:0000313" key="1">
    <source>
        <dbReference type="EMBL" id="CAF5226101.1"/>
    </source>
</evidence>
<proteinExistence type="predicted"/>
<sequence>FVLFDKFLLVTVGFDAISSIDRDGSCLAVKFGGEAIDKGRGSSSSSELDIEFS</sequence>
<reference evidence="1" key="1">
    <citation type="submission" date="2021-02" db="EMBL/GenBank/DDBJ databases">
        <authorList>
            <person name="Nowell W R."/>
        </authorList>
    </citation>
    <scope>NUCLEOTIDE SEQUENCE</scope>
</reference>
<gene>
    <name evidence="1" type="ORF">GIL414_LOCUS86940</name>
</gene>
<accession>A0A8S3K1P0</accession>
<organism evidence="1 2">
    <name type="scientific">Rotaria magnacalcarata</name>
    <dbReference type="NCBI Taxonomy" id="392030"/>
    <lineage>
        <taxon>Eukaryota</taxon>
        <taxon>Metazoa</taxon>
        <taxon>Spiralia</taxon>
        <taxon>Gnathifera</taxon>
        <taxon>Rotifera</taxon>
        <taxon>Eurotatoria</taxon>
        <taxon>Bdelloidea</taxon>
        <taxon>Philodinida</taxon>
        <taxon>Philodinidae</taxon>
        <taxon>Rotaria</taxon>
    </lineage>
</organism>
<comment type="caution">
    <text evidence="1">The sequence shown here is derived from an EMBL/GenBank/DDBJ whole genome shotgun (WGS) entry which is preliminary data.</text>
</comment>
<evidence type="ECO:0000313" key="2">
    <source>
        <dbReference type="Proteomes" id="UP000681720"/>
    </source>
</evidence>